<name>A0A8H5WWH8_9HYPO</name>
<accession>A0A8H5WWH8</accession>
<evidence type="ECO:0000313" key="4">
    <source>
        <dbReference type="Proteomes" id="UP000562682"/>
    </source>
</evidence>
<feature type="region of interest" description="Disordered" evidence="2">
    <location>
        <begin position="56"/>
        <end position="87"/>
    </location>
</feature>
<evidence type="ECO:0000313" key="3">
    <source>
        <dbReference type="EMBL" id="KAF5674701.1"/>
    </source>
</evidence>
<comment type="caution">
    <text evidence="3">The sequence shown here is derived from an EMBL/GenBank/DDBJ whole genome shotgun (WGS) entry which is preliminary data.</text>
</comment>
<dbReference type="Proteomes" id="UP000562682">
    <property type="component" value="Unassembled WGS sequence"/>
</dbReference>
<evidence type="ECO:0000256" key="2">
    <source>
        <dbReference type="SAM" id="MobiDB-lite"/>
    </source>
</evidence>
<feature type="compositionally biased region" description="Basic residues" evidence="2">
    <location>
        <begin position="66"/>
        <end position="76"/>
    </location>
</feature>
<feature type="coiled-coil region" evidence="1">
    <location>
        <begin position="98"/>
        <end position="125"/>
    </location>
</feature>
<keyword evidence="4" id="KW-1185">Reference proteome</keyword>
<protein>
    <submittedName>
        <fullName evidence="3">Uncharacterized protein</fullName>
    </submittedName>
</protein>
<feature type="compositionally biased region" description="Basic and acidic residues" evidence="2">
    <location>
        <begin position="77"/>
        <end position="87"/>
    </location>
</feature>
<proteinExistence type="predicted"/>
<dbReference type="AlphaFoldDB" id="A0A8H5WWH8"/>
<organism evidence="3 4">
    <name type="scientific">Fusarium denticulatum</name>
    <dbReference type="NCBI Taxonomy" id="48507"/>
    <lineage>
        <taxon>Eukaryota</taxon>
        <taxon>Fungi</taxon>
        <taxon>Dikarya</taxon>
        <taxon>Ascomycota</taxon>
        <taxon>Pezizomycotina</taxon>
        <taxon>Sordariomycetes</taxon>
        <taxon>Hypocreomycetidae</taxon>
        <taxon>Hypocreales</taxon>
        <taxon>Nectriaceae</taxon>
        <taxon>Fusarium</taxon>
        <taxon>Fusarium fujikuroi species complex</taxon>
    </lineage>
</organism>
<sequence length="196" mass="22403">MDSEIDESNSSRSVEIVCSADCELVDSSIRQPEEAGFMMEKVLSSKHNRMILSSADQFTSRERQQHKPYVGKKRRRVDSSTRRPRLADKSSACRRILLKAAQRKVRELQMALESSLNENLRLVEELSWWRLSNAGLIPPNCGESRMPPSTADEWEYPSECAVEGLEARTFKKCQAQSTRLQGCAHEWRSTCLFGFD</sequence>
<keyword evidence="1" id="KW-0175">Coiled coil</keyword>
<evidence type="ECO:0000256" key="1">
    <source>
        <dbReference type="SAM" id="Coils"/>
    </source>
</evidence>
<dbReference type="EMBL" id="JAAOAK010000313">
    <property type="protein sequence ID" value="KAF5674701.1"/>
    <property type="molecule type" value="Genomic_DNA"/>
</dbReference>
<reference evidence="3 4" key="1">
    <citation type="submission" date="2020-05" db="EMBL/GenBank/DDBJ databases">
        <title>Identification and distribution of gene clusters putatively required for synthesis of sphingolipid metabolism inhibitors in phylogenetically diverse species of the filamentous fungus Fusarium.</title>
        <authorList>
            <person name="Kim H.-S."/>
            <person name="Busman M."/>
            <person name="Brown D.W."/>
            <person name="Divon H."/>
            <person name="Uhlig S."/>
            <person name="Proctor R.H."/>
        </authorList>
    </citation>
    <scope>NUCLEOTIDE SEQUENCE [LARGE SCALE GENOMIC DNA]</scope>
    <source>
        <strain evidence="3 4">NRRL 25311</strain>
    </source>
</reference>
<gene>
    <name evidence="3" type="ORF">FDENT_9957</name>
</gene>